<dbReference type="STRING" id="283909.R7USZ7"/>
<accession>R7USZ7</accession>
<evidence type="ECO:0000313" key="5">
    <source>
        <dbReference type="EnsemblMetazoa" id="CapteP184797"/>
    </source>
</evidence>
<reference evidence="5" key="3">
    <citation type="submission" date="2015-06" db="UniProtKB">
        <authorList>
            <consortium name="EnsemblMetazoa"/>
        </authorList>
    </citation>
    <scope>IDENTIFICATION</scope>
</reference>
<dbReference type="InterPro" id="IPR050230">
    <property type="entry name" value="CALM/Myosin/TropC-like"/>
</dbReference>
<dbReference type="EMBL" id="AMQN01006342">
    <property type="status" value="NOT_ANNOTATED_CDS"/>
    <property type="molecule type" value="Genomic_DNA"/>
</dbReference>
<feature type="domain" description="EF-hand" evidence="3">
    <location>
        <begin position="56"/>
        <end position="91"/>
    </location>
</feature>
<feature type="domain" description="EF-hand" evidence="3">
    <location>
        <begin position="94"/>
        <end position="129"/>
    </location>
</feature>
<dbReference type="InterPro" id="IPR011992">
    <property type="entry name" value="EF-hand-dom_pair"/>
</dbReference>
<reference evidence="6" key="1">
    <citation type="submission" date="2012-12" db="EMBL/GenBank/DDBJ databases">
        <authorList>
            <person name="Hellsten U."/>
            <person name="Grimwood J."/>
            <person name="Chapman J.A."/>
            <person name="Shapiro H."/>
            <person name="Aerts A."/>
            <person name="Otillar R.P."/>
            <person name="Terry A.Y."/>
            <person name="Boore J.L."/>
            <person name="Simakov O."/>
            <person name="Marletaz F."/>
            <person name="Cho S.-J."/>
            <person name="Edsinger-Gonzales E."/>
            <person name="Havlak P."/>
            <person name="Kuo D.-H."/>
            <person name="Larsson T."/>
            <person name="Lv J."/>
            <person name="Arendt D."/>
            <person name="Savage R."/>
            <person name="Osoegawa K."/>
            <person name="de Jong P."/>
            <person name="Lindberg D.R."/>
            <person name="Seaver E.C."/>
            <person name="Weisblat D.A."/>
            <person name="Putnam N.H."/>
            <person name="Grigoriev I.V."/>
            <person name="Rokhsar D.S."/>
        </authorList>
    </citation>
    <scope>NUCLEOTIDE SEQUENCE</scope>
    <source>
        <strain evidence="6">I ESC-2004</strain>
    </source>
</reference>
<dbReference type="Pfam" id="PF13499">
    <property type="entry name" value="EF-hand_7"/>
    <property type="match status" value="2"/>
</dbReference>
<dbReference type="PROSITE" id="PS50222">
    <property type="entry name" value="EF_HAND_2"/>
    <property type="match status" value="4"/>
</dbReference>
<dbReference type="PANTHER" id="PTHR23048">
    <property type="entry name" value="MYOSIN LIGHT CHAIN 1, 3"/>
    <property type="match status" value="1"/>
</dbReference>
<sequence>MMELSRKYNDPARCRNLTREEIEEFRESFNLFDRDQNGQITTQELGAVMNNLGQSPSDTELRDMIRELDADGSGTVDFKEFLTMYARKKKDVASEEEEMRAAFKTFDRNGDGYISAAELRHVMMCLGEKLSDEEVKEMIRAADTDGNGKIDYQEFAKVLFKK</sequence>
<keyword evidence="6" id="KW-1185">Reference proteome</keyword>
<dbReference type="EMBL" id="KB298124">
    <property type="protein sequence ID" value="ELU09609.1"/>
    <property type="molecule type" value="Genomic_DNA"/>
</dbReference>
<dbReference type="PANTHER" id="PTHR23048:SF0">
    <property type="entry name" value="CALMODULIN LIKE 3"/>
    <property type="match status" value="1"/>
</dbReference>
<dbReference type="Gene3D" id="1.10.238.10">
    <property type="entry name" value="EF-hand"/>
    <property type="match status" value="2"/>
</dbReference>
<dbReference type="Proteomes" id="UP000014760">
    <property type="component" value="Unassembled WGS sequence"/>
</dbReference>
<dbReference type="InterPro" id="IPR018247">
    <property type="entry name" value="EF_Hand_1_Ca_BS"/>
</dbReference>
<gene>
    <name evidence="4" type="ORF">CAPTEDRAFT_184797</name>
</gene>
<feature type="domain" description="EF-hand" evidence="3">
    <location>
        <begin position="130"/>
        <end position="162"/>
    </location>
</feature>
<keyword evidence="1" id="KW-0677">Repeat</keyword>
<reference evidence="4 6" key="2">
    <citation type="journal article" date="2013" name="Nature">
        <title>Insights into bilaterian evolution from three spiralian genomes.</title>
        <authorList>
            <person name="Simakov O."/>
            <person name="Marletaz F."/>
            <person name="Cho S.J."/>
            <person name="Edsinger-Gonzales E."/>
            <person name="Havlak P."/>
            <person name="Hellsten U."/>
            <person name="Kuo D.H."/>
            <person name="Larsson T."/>
            <person name="Lv J."/>
            <person name="Arendt D."/>
            <person name="Savage R."/>
            <person name="Osoegawa K."/>
            <person name="de Jong P."/>
            <person name="Grimwood J."/>
            <person name="Chapman J.A."/>
            <person name="Shapiro H."/>
            <person name="Aerts A."/>
            <person name="Otillar R.P."/>
            <person name="Terry A.Y."/>
            <person name="Boore J.L."/>
            <person name="Grigoriev I.V."/>
            <person name="Lindberg D.R."/>
            <person name="Seaver E.C."/>
            <person name="Weisblat D.A."/>
            <person name="Putnam N.H."/>
            <person name="Rokhsar D.S."/>
        </authorList>
    </citation>
    <scope>NUCLEOTIDE SEQUENCE</scope>
    <source>
        <strain evidence="4 6">I ESC-2004</strain>
    </source>
</reference>
<protein>
    <recommendedName>
        <fullName evidence="3">EF-hand domain-containing protein</fullName>
    </recommendedName>
</protein>
<dbReference type="EnsemblMetazoa" id="CapteT184797">
    <property type="protein sequence ID" value="CapteP184797"/>
    <property type="gene ID" value="CapteG184797"/>
</dbReference>
<evidence type="ECO:0000313" key="4">
    <source>
        <dbReference type="EMBL" id="ELU09609.1"/>
    </source>
</evidence>
<evidence type="ECO:0000259" key="3">
    <source>
        <dbReference type="PROSITE" id="PS50222"/>
    </source>
</evidence>
<keyword evidence="2" id="KW-0106">Calcium</keyword>
<dbReference type="OrthoDB" id="26525at2759"/>
<dbReference type="GO" id="GO:0016460">
    <property type="term" value="C:myosin II complex"/>
    <property type="evidence" value="ECO:0007669"/>
    <property type="project" value="TreeGrafter"/>
</dbReference>
<dbReference type="SUPFAM" id="SSF47473">
    <property type="entry name" value="EF-hand"/>
    <property type="match status" value="1"/>
</dbReference>
<dbReference type="SMART" id="SM00054">
    <property type="entry name" value="EFh"/>
    <property type="match status" value="4"/>
</dbReference>
<name>R7USZ7_CAPTE</name>
<dbReference type="PROSITE" id="PS00018">
    <property type="entry name" value="EF_HAND_1"/>
    <property type="match status" value="4"/>
</dbReference>
<evidence type="ECO:0000256" key="2">
    <source>
        <dbReference type="ARBA" id="ARBA00022837"/>
    </source>
</evidence>
<proteinExistence type="predicted"/>
<dbReference type="OMA" id="FCIVASK"/>
<dbReference type="FunFam" id="1.10.238.10:FF:000003">
    <property type="entry name" value="Calmodulin A"/>
    <property type="match status" value="1"/>
</dbReference>
<organism evidence="4">
    <name type="scientific">Capitella teleta</name>
    <name type="common">Polychaete worm</name>
    <dbReference type="NCBI Taxonomy" id="283909"/>
    <lineage>
        <taxon>Eukaryota</taxon>
        <taxon>Metazoa</taxon>
        <taxon>Spiralia</taxon>
        <taxon>Lophotrochozoa</taxon>
        <taxon>Annelida</taxon>
        <taxon>Polychaeta</taxon>
        <taxon>Sedentaria</taxon>
        <taxon>Scolecida</taxon>
        <taxon>Capitellidae</taxon>
        <taxon>Capitella</taxon>
    </lineage>
</organism>
<dbReference type="InterPro" id="IPR002048">
    <property type="entry name" value="EF_hand_dom"/>
</dbReference>
<evidence type="ECO:0000313" key="6">
    <source>
        <dbReference type="Proteomes" id="UP000014760"/>
    </source>
</evidence>
<dbReference type="HOGENOM" id="CLU_061288_2_0_1"/>
<evidence type="ECO:0000256" key="1">
    <source>
        <dbReference type="ARBA" id="ARBA00022737"/>
    </source>
</evidence>
<dbReference type="GO" id="GO:0005509">
    <property type="term" value="F:calcium ion binding"/>
    <property type="evidence" value="ECO:0007669"/>
    <property type="project" value="InterPro"/>
</dbReference>
<dbReference type="AlphaFoldDB" id="R7USZ7"/>
<feature type="domain" description="EF-hand" evidence="3">
    <location>
        <begin position="20"/>
        <end position="55"/>
    </location>
</feature>